<accession>F2Q910</accession>
<name>F2Q910_SALET</name>
<sequence length="65" mass="6899">MNCLFFRNLCPKHETCCGAISLHQVSRVLIASAMAFSVNSLPSPWSDAIAVLSASAMTICLGSIL</sequence>
<reference evidence="1" key="1">
    <citation type="submission" date="2009-04" db="EMBL/GenBank/DDBJ databases">
        <title>Novel enterobacterial integrative and conjugative elements (ICEs), including a mobilisable relateive of SPI-7.</title>
        <authorList>
            <person name="Seth-Smith H.M."/>
        </authorList>
    </citation>
    <scope>NUCLEOTIDE SEQUENCE</scope>
    <source>
        <strain evidence="1">5494-57</strain>
    </source>
</reference>
<organism evidence="1">
    <name type="scientific">Salmonella enterica I</name>
    <dbReference type="NCBI Taxonomy" id="59201"/>
    <lineage>
        <taxon>Bacteria</taxon>
        <taxon>Pseudomonadati</taxon>
        <taxon>Pseudomonadota</taxon>
        <taxon>Gammaproteobacteria</taxon>
        <taxon>Enterobacterales</taxon>
        <taxon>Enterobacteriaceae</taxon>
        <taxon>Salmonella</taxon>
    </lineage>
</organism>
<evidence type="ECO:0000313" key="1">
    <source>
        <dbReference type="EMBL" id="CAX68106.1"/>
    </source>
</evidence>
<dbReference type="AlphaFoldDB" id="F2Q910"/>
<proteinExistence type="predicted"/>
<dbReference type="EMBL" id="FN298496">
    <property type="protein sequence ID" value="CAX68106.1"/>
    <property type="molecule type" value="Genomic_DNA"/>
</dbReference>
<protein>
    <submittedName>
        <fullName evidence="1">Uncharacterized protein</fullName>
    </submittedName>
</protein>